<evidence type="ECO:0000313" key="3">
    <source>
        <dbReference type="Proteomes" id="UP000077266"/>
    </source>
</evidence>
<keyword evidence="3" id="KW-1185">Reference proteome</keyword>
<evidence type="ECO:0000256" key="1">
    <source>
        <dbReference type="SAM" id="MobiDB-lite"/>
    </source>
</evidence>
<accession>A0A165HGM3</accession>
<feature type="compositionally biased region" description="Basic and acidic residues" evidence="1">
    <location>
        <begin position="38"/>
        <end position="49"/>
    </location>
</feature>
<gene>
    <name evidence="2" type="ORF">EXIGLDRAFT_769440</name>
</gene>
<proteinExistence type="predicted"/>
<dbReference type="Proteomes" id="UP000077266">
    <property type="component" value="Unassembled WGS sequence"/>
</dbReference>
<dbReference type="InParanoid" id="A0A165HGM3"/>
<feature type="region of interest" description="Disordered" evidence="1">
    <location>
        <begin position="26"/>
        <end position="128"/>
    </location>
</feature>
<protein>
    <submittedName>
        <fullName evidence="2">Uncharacterized protein</fullName>
    </submittedName>
</protein>
<dbReference type="AlphaFoldDB" id="A0A165HGM3"/>
<organism evidence="2 3">
    <name type="scientific">Exidia glandulosa HHB12029</name>
    <dbReference type="NCBI Taxonomy" id="1314781"/>
    <lineage>
        <taxon>Eukaryota</taxon>
        <taxon>Fungi</taxon>
        <taxon>Dikarya</taxon>
        <taxon>Basidiomycota</taxon>
        <taxon>Agaricomycotina</taxon>
        <taxon>Agaricomycetes</taxon>
        <taxon>Auriculariales</taxon>
        <taxon>Exidiaceae</taxon>
        <taxon>Exidia</taxon>
    </lineage>
</organism>
<dbReference type="EMBL" id="KV426017">
    <property type="protein sequence ID" value="KZV91940.1"/>
    <property type="molecule type" value="Genomic_DNA"/>
</dbReference>
<sequence>MQCDQYTPYSLDVDIARGIPAAPDFWRSEVGQDVSIEEPPRDESEEHEANPSAMLIGEEGAGKTTPRTISLMRTTLRIVEPGDTSEAEENTTDARVVDDGSAGLNVPAQTPQGARHHHSQPADSHRASGSDFLAVDAIASREFARHVLKI</sequence>
<reference evidence="2 3" key="1">
    <citation type="journal article" date="2016" name="Mol. Biol. Evol.">
        <title>Comparative Genomics of Early-Diverging Mushroom-Forming Fungi Provides Insights into the Origins of Lignocellulose Decay Capabilities.</title>
        <authorList>
            <person name="Nagy L.G."/>
            <person name="Riley R."/>
            <person name="Tritt A."/>
            <person name="Adam C."/>
            <person name="Daum C."/>
            <person name="Floudas D."/>
            <person name="Sun H."/>
            <person name="Yadav J.S."/>
            <person name="Pangilinan J."/>
            <person name="Larsson K.H."/>
            <person name="Matsuura K."/>
            <person name="Barry K."/>
            <person name="Labutti K."/>
            <person name="Kuo R."/>
            <person name="Ohm R.A."/>
            <person name="Bhattacharya S.S."/>
            <person name="Shirouzu T."/>
            <person name="Yoshinaga Y."/>
            <person name="Martin F.M."/>
            <person name="Grigoriev I.V."/>
            <person name="Hibbett D.S."/>
        </authorList>
    </citation>
    <scope>NUCLEOTIDE SEQUENCE [LARGE SCALE GENOMIC DNA]</scope>
    <source>
        <strain evidence="2 3">HHB12029</strain>
    </source>
</reference>
<name>A0A165HGM3_EXIGL</name>
<evidence type="ECO:0000313" key="2">
    <source>
        <dbReference type="EMBL" id="KZV91940.1"/>
    </source>
</evidence>